<dbReference type="Proteomes" id="UP001597173">
    <property type="component" value="Unassembled WGS sequence"/>
</dbReference>
<dbReference type="PROSITE" id="PS50292">
    <property type="entry name" value="PEROXIDASE_3"/>
    <property type="match status" value="1"/>
</dbReference>
<feature type="compositionally biased region" description="Acidic residues" evidence="4">
    <location>
        <begin position="2106"/>
        <end position="2147"/>
    </location>
</feature>
<evidence type="ECO:0000313" key="6">
    <source>
        <dbReference type="EMBL" id="MFD1327188.1"/>
    </source>
</evidence>
<proteinExistence type="predicted"/>
<dbReference type="SUPFAM" id="SSF48113">
    <property type="entry name" value="Heme-dependent peroxidases"/>
    <property type="match status" value="1"/>
</dbReference>
<dbReference type="Gene3D" id="2.150.10.10">
    <property type="entry name" value="Serralysin-like metalloprotease, C-terminal"/>
    <property type="match status" value="5"/>
</dbReference>
<dbReference type="InterPro" id="IPR018511">
    <property type="entry name" value="Hemolysin-typ_Ca-bd_CS"/>
</dbReference>
<evidence type="ECO:0000256" key="4">
    <source>
        <dbReference type="SAM" id="MobiDB-lite"/>
    </source>
</evidence>
<dbReference type="Gene3D" id="1.10.640.10">
    <property type="entry name" value="Haem peroxidase domain superfamily, animal type"/>
    <property type="match status" value="1"/>
</dbReference>
<dbReference type="InterPro" id="IPR019791">
    <property type="entry name" value="Haem_peroxidase_animal"/>
</dbReference>
<dbReference type="PROSITE" id="PS00330">
    <property type="entry name" value="HEMOLYSIN_CALCIUM"/>
    <property type="match status" value="5"/>
</dbReference>
<dbReference type="PANTHER" id="PTHR11475">
    <property type="entry name" value="OXIDASE/PEROXIDASE"/>
    <property type="match status" value="1"/>
</dbReference>
<keyword evidence="7" id="KW-1185">Reference proteome</keyword>
<sequence>MVQLVKHDLEFILKQIKTAEANSVAHDGPESTPLTELVSHDLLPYGLRTVDGSYNNLIAGQEWNGAADQIMPRLLNPKYVPADHRPAGAQGPGSPASPEPTHYGNTGDVWDADPRIISNLISDQSPDNPAIKALIAQGKAQYVYGTATRIEAEDFTNPGAFFRETISGTSGNTVIRLGPNQSGAASTNVSSNEAASVFNDIKIAYLDENDGAIPMELWVDGKKVGNWMLDAPNQPGDGAQAANLRTITFENVKIGPESVVELRATASTLELARIDYIEMTPKTVMIDNVSADLGDTAPFNGFFTLFGQFFDHGLDLVSKGDNGTVYIPLQPDDPLYVDGSHTNFMVLTRATPVMGAGADGELGTDDDVLLGHRNETTPWIDLNQVYTSNPSHQVFLREYTLVDGKPVATGRMLEGQNGGPATWADVKEQAATKLGILLTDMDILRVPGLLTDVYGEFVRGENGFPQLVTANGFVEGNLADPITASDAMSAGRAFLNDIAHNAAPGMYDLDHDGVADGIKAADDDSIAGNPIIANQMGVNTTYDNELLDRHVIVGDGRGNENIGLTSIHHVFHSEHNRIIDETKKIALESGDLAFLNEWLAVDVTQIPTTQAEIDALVWDGERLFQAGRFTTEMVYQHLVFEEFARAVAPDVDPFLFSNSTTVSGAIVAEFAHVVYRFGHSMLTETIDMVHTDAQGNPVQSDIGLIEAFLNPLAFGNAGINPNEAAGAILNGMSRQVGNEIDEFLTGALRNNLVGLPLDLGATNIARARETGVPSLNEARKQFFADTQDTRVKPYESWYDFALSLKNTASVINFIAAYGTHASITAATTLEAKRTAATLLVMGGNGAPADRLDFLHGQGAYGDTEDGRLGGLNDVDFWIGGLAEKKMTFGSMLGSTFTYVFEYQMEQLQAGDRFYYLSRTQGLNLLNELEADSFAQLIMRNTSLGDDRSTHINGAAFQTADHILEIERHKQIGDDPLHDDPILGAISPMVIRKDTNNDGIVDYLRYTGTDHVVLGGSNRGETLIGGDGDDTLWGDGGDDYLEGGYGVDHLHGGDGDDIIVDSGTDIGAGDVIHGDAGNDVINPGSGLDLVFGGSGQDFIYGGTEAKDISGGLGNDFIRGGTGINFLKGNEGDDWIEGGESFDTLAGENSELFFNSTIIGHDVLNGRGNDNDYDAESGDDIMFQNEGIERNNGMAGFDWAIHKGHNQAADSDMTITIFQNQQNNILRDRFDLVEGLSGWKLNDKLTGRDVVMGAFDANGNAAQIGPDAPLESYSNALLEKNLHLVDGLADLVAHLERFTLTGADGKTETAVMNTDDASDILLGGGGSDTIKGGGGNDIIDGDKWLNVRIRIVKDDVAYTADGMDSKIYLESDYMKGEVVDGATAQFGGKTLQQTMFDRTLNPGQLSIVREIVDGGKEGDVDVAVYWDVRENYSITRNADGSITVEHVTVSDEVNPTTGGNRVSDGIDRLTNIEVLRFKDQEITLSPPKLMLNAYDAAGNYRDNFSSSNYGNTNGSLNWGPGWAEQGDGNSSPTAGQIRITGGTLQFGQGGGATITRTVNLSAATDAKIGFTTSTANLEPDEQVIVWFSRDGSTFEQIGIIDGGSPAEMGFYLKGPFTVNAAIRFVASNISSGNEFVRVDNLSIDVIVPAASPTEHHAASFTENGNAVPIASLPGIEEDSGELVSARIVLTNSRLGDSLIVGALPAGISATVDESVEGRITVTLSGTASTADYQMAIQAIFYRSTSDNPGNQDRVIDVTVNDGILDSNVARTTISVTPVNDRPVAVGDNVITNVANNTAFLVPEWALLANDSDPEGSPVSITGNPTQVNSLNVVRSGGSFSVTDTQNSGGRFDYNITDGSLSSNNAARVTVTTTTSDALNGTTANDIIVGNGNANAIDAGTGDDIIFAGGGNDTITWNANNNGATDGRDFVDGGTNTAVGDRFVVNGNNTAEAFVVYSKAAAVAAGIAVLRDETEIVITRNGAVIAELDNIEEITINTGAGNDTVSTVGDFGPTSLNFNTITINGDGGDDTVDISALASAHRIYFRSNGGNDTIIGTLRSQDVVELPYGRTIADYEVTIGDDGRTTLVGPDGQTITFFAPDGMPTIGGADDDDVPYAGGDDDDVLGGGDDDDDDAAGEDDGNTPTDDDDVILPPVSRPVLVGTPAADVLTGGADADTIIGFDGDDVLIGGGGADVIRGGAGDDFIDGGTGRDVIFAGAGNDDVLGGADADIIYGEAGDDRILSQGGDDLINAGAGNDTVFGGEGNDLFVAEAGDGNDTYYGDDMHGGTGNDTLDMSAITVAITADLGTGYLGRGSVTSSQTGSDTLWSVENIITGSGDDTITASAAVNVMDGGTGNDTFRFLAAADADGDTILGFQPGDRLDLSSIDADGAVAGNQSFTLVSNAITDRGQLLVTYENREDGDYTVVSGNTSGSTDADFKISIKGTHSLTGGDFNL</sequence>
<accession>A0ABW3YUT5</accession>
<comment type="subcellular location">
    <subcellularLocation>
        <location evidence="1">Secreted</location>
    </subcellularLocation>
</comment>
<dbReference type="PRINTS" id="PR00313">
    <property type="entry name" value="CABNDNGRPT"/>
</dbReference>
<dbReference type="InterPro" id="IPR037120">
    <property type="entry name" value="Haem_peroxidase_sf_animal"/>
</dbReference>
<dbReference type="InterPro" id="IPR001343">
    <property type="entry name" value="Hemolysn_Ca-bd"/>
</dbReference>
<feature type="region of interest" description="Disordered" evidence="4">
    <location>
        <begin position="2097"/>
        <end position="2152"/>
    </location>
</feature>
<feature type="region of interest" description="Disordered" evidence="4">
    <location>
        <begin position="82"/>
        <end position="109"/>
    </location>
</feature>
<dbReference type="EMBL" id="JBHTNF010000002">
    <property type="protein sequence ID" value="MFD1327188.1"/>
    <property type="molecule type" value="Genomic_DNA"/>
</dbReference>
<dbReference type="InterPro" id="IPR010255">
    <property type="entry name" value="Haem_peroxidase_sf"/>
</dbReference>
<dbReference type="PANTHER" id="PTHR11475:SF4">
    <property type="entry name" value="CHORION PEROXIDASE"/>
    <property type="match status" value="1"/>
</dbReference>
<dbReference type="CDD" id="cd09821">
    <property type="entry name" value="An_peroxidase_bacterial_2"/>
    <property type="match status" value="1"/>
</dbReference>
<keyword evidence="3" id="KW-0325">Glycoprotein</keyword>
<evidence type="ECO:0000313" key="7">
    <source>
        <dbReference type="Proteomes" id="UP001597173"/>
    </source>
</evidence>
<dbReference type="InterPro" id="IPR011049">
    <property type="entry name" value="Serralysin-like_metalloprot_C"/>
</dbReference>
<keyword evidence="6" id="KW-0575">Peroxidase</keyword>
<dbReference type="SUPFAM" id="SSF51120">
    <property type="entry name" value="beta-Roll"/>
    <property type="match status" value="5"/>
</dbReference>
<dbReference type="RefSeq" id="WP_374834840.1">
    <property type="nucleotide sequence ID" value="NZ_JBHEEW010000001.1"/>
</dbReference>
<dbReference type="Pfam" id="PF00353">
    <property type="entry name" value="HemolysinCabind"/>
    <property type="match status" value="9"/>
</dbReference>
<reference evidence="7" key="1">
    <citation type="journal article" date="2019" name="Int. J. Syst. Evol. Microbiol.">
        <title>The Global Catalogue of Microorganisms (GCM) 10K type strain sequencing project: providing services to taxonomists for standard genome sequencing and annotation.</title>
        <authorList>
            <consortium name="The Broad Institute Genomics Platform"/>
            <consortium name="The Broad Institute Genome Sequencing Center for Infectious Disease"/>
            <person name="Wu L."/>
            <person name="Ma J."/>
        </authorList>
    </citation>
    <scope>NUCLEOTIDE SEQUENCE [LARGE SCALE GENOMIC DNA]</scope>
    <source>
        <strain evidence="7">CCUG 55609</strain>
    </source>
</reference>
<evidence type="ECO:0000256" key="1">
    <source>
        <dbReference type="ARBA" id="ARBA00004613"/>
    </source>
</evidence>
<evidence type="ECO:0000259" key="5">
    <source>
        <dbReference type="Pfam" id="PF17803"/>
    </source>
</evidence>
<evidence type="ECO:0000256" key="2">
    <source>
        <dbReference type="ARBA" id="ARBA00022525"/>
    </source>
</evidence>
<dbReference type="Pfam" id="PF03098">
    <property type="entry name" value="An_peroxidase"/>
    <property type="match status" value="2"/>
</dbReference>
<dbReference type="GO" id="GO:0004601">
    <property type="term" value="F:peroxidase activity"/>
    <property type="evidence" value="ECO:0007669"/>
    <property type="project" value="UniProtKB-KW"/>
</dbReference>
<dbReference type="InterPro" id="IPR040853">
    <property type="entry name" value="RapA2_cadherin-like"/>
</dbReference>
<protein>
    <submittedName>
        <fullName evidence="6">Peroxidase family protein</fullName>
    </submittedName>
</protein>
<name>A0ABW3YUT5_MYCRA</name>
<dbReference type="Pfam" id="PF17803">
    <property type="entry name" value="Cadherin_4"/>
    <property type="match status" value="1"/>
</dbReference>
<keyword evidence="2" id="KW-0964">Secreted</keyword>
<comment type="caution">
    <text evidence="6">The sequence shown here is derived from an EMBL/GenBank/DDBJ whole genome shotgun (WGS) entry which is preliminary data.</text>
</comment>
<organism evidence="6 7">
    <name type="scientific">Mycoplana ramosa</name>
    <name type="common">Mycoplana bullata</name>
    <dbReference type="NCBI Taxonomy" id="40837"/>
    <lineage>
        <taxon>Bacteria</taxon>
        <taxon>Pseudomonadati</taxon>
        <taxon>Pseudomonadota</taxon>
        <taxon>Alphaproteobacteria</taxon>
        <taxon>Hyphomicrobiales</taxon>
        <taxon>Rhizobiaceae</taxon>
        <taxon>Mycoplana</taxon>
    </lineage>
</organism>
<feature type="domain" description="RapA2 cadherin-like" evidence="5">
    <location>
        <begin position="1768"/>
        <end position="1840"/>
    </location>
</feature>
<evidence type="ECO:0000256" key="3">
    <source>
        <dbReference type="ARBA" id="ARBA00023180"/>
    </source>
</evidence>
<gene>
    <name evidence="6" type="ORF">ACFQ33_04705</name>
</gene>
<keyword evidence="6" id="KW-0560">Oxidoreductase</keyword>